<dbReference type="Proteomes" id="UP000314294">
    <property type="component" value="Unassembled WGS sequence"/>
</dbReference>
<reference evidence="1 2" key="1">
    <citation type="submission" date="2019-03" db="EMBL/GenBank/DDBJ databases">
        <title>First draft genome of Liparis tanakae, snailfish: a comprehensive survey of snailfish specific genes.</title>
        <authorList>
            <person name="Kim W."/>
            <person name="Song I."/>
            <person name="Jeong J.-H."/>
            <person name="Kim D."/>
            <person name="Kim S."/>
            <person name="Ryu S."/>
            <person name="Song J.Y."/>
            <person name="Lee S.K."/>
        </authorList>
    </citation>
    <scope>NUCLEOTIDE SEQUENCE [LARGE SCALE GENOMIC DNA]</scope>
    <source>
        <tissue evidence="1">Muscle</tissue>
    </source>
</reference>
<comment type="caution">
    <text evidence="1">The sequence shown here is derived from an EMBL/GenBank/DDBJ whole genome shotgun (WGS) entry which is preliminary data.</text>
</comment>
<evidence type="ECO:0000313" key="1">
    <source>
        <dbReference type="EMBL" id="TNN62924.1"/>
    </source>
</evidence>
<dbReference type="EMBL" id="SRLO01000284">
    <property type="protein sequence ID" value="TNN62924.1"/>
    <property type="molecule type" value="Genomic_DNA"/>
</dbReference>
<proteinExistence type="predicted"/>
<keyword evidence="2" id="KW-1185">Reference proteome</keyword>
<dbReference type="AlphaFoldDB" id="A0A4Z2HDF5"/>
<accession>A0A4Z2HDF5</accession>
<sequence length="89" mass="10033">MGRLVVLNPEAQRGLRCVTAELLSLREVFPLEKQQHSTSWEDGIPAGPKSLRGPVILDVRRESQLPATIRRQCRRVPECEVTAERTAQT</sequence>
<gene>
    <name evidence="1" type="ORF">EYF80_026876</name>
</gene>
<evidence type="ECO:0000313" key="2">
    <source>
        <dbReference type="Proteomes" id="UP000314294"/>
    </source>
</evidence>
<protein>
    <submittedName>
        <fullName evidence="1">Uncharacterized protein</fullName>
    </submittedName>
</protein>
<name>A0A4Z2HDF5_9TELE</name>
<organism evidence="1 2">
    <name type="scientific">Liparis tanakae</name>
    <name type="common">Tanaka's snailfish</name>
    <dbReference type="NCBI Taxonomy" id="230148"/>
    <lineage>
        <taxon>Eukaryota</taxon>
        <taxon>Metazoa</taxon>
        <taxon>Chordata</taxon>
        <taxon>Craniata</taxon>
        <taxon>Vertebrata</taxon>
        <taxon>Euteleostomi</taxon>
        <taxon>Actinopterygii</taxon>
        <taxon>Neopterygii</taxon>
        <taxon>Teleostei</taxon>
        <taxon>Neoteleostei</taxon>
        <taxon>Acanthomorphata</taxon>
        <taxon>Eupercaria</taxon>
        <taxon>Perciformes</taxon>
        <taxon>Cottioidei</taxon>
        <taxon>Cottales</taxon>
        <taxon>Liparidae</taxon>
        <taxon>Liparis</taxon>
    </lineage>
</organism>